<proteinExistence type="predicted"/>
<dbReference type="RefSeq" id="WP_106527901.1">
    <property type="nucleotide sequence ID" value="NZ_PYAW01000002.1"/>
</dbReference>
<evidence type="ECO:0000313" key="1">
    <source>
        <dbReference type="EMBL" id="PSL47452.1"/>
    </source>
</evidence>
<accession>A0A2P8HMK4</accession>
<sequence>MNYRKFTVFLISVCVLFFGNAIYTFSCGGGDFDPYDYYVSFFKPGLSTPGYEPFYYTQVAPFYEDPTPSEETANVADWQRFTGDKVTAADIRECIYEYSHDQLAVIAAGSTILPDSVKRNTFVQFLLKDKNQEVSRYLLFAKSCEPAATNIDRWSPPNQTYSFLDSLQREGEALYNKTKDKEIRERYAFQLVRLQHYSKEYAEAIKSFDKYFTHKSTPSLVYYKALSLKAGAMLRLKDSVQSAYIFSRVFEKAPSLRISSFTGVMWGNTTEAAIYPLCKDNHEKAIVAAIYGFSSLEIGPGSLNAVCTLDPASPALSILLSRQINILEDKYLNPYITDSLYYGKVGRISDFHLPVQQEVKSLQSWVDSIIDRGKIKDVDLWRVSSAYLSYMQRNYPAAIAQLNKSAGVKDPGIKDQWEIVNLLVSINQQKTIDSAFESRLLASFKWLDSKQGKRGREDNWQSPDSVFFFNKTYRNLLFAILAPRYKQQGDMVKEALIRARADVLDMSLYTGSTAVSLIKDDMKSAELLQLNSFLKKSSKTPYESYLSRFFPKKVNLDRVIGESYMRVHDFNNACTWLKKVPTASQAASYLVFQEQLQDFGQDTSEEDYKTTITEYQFCNRMVQLQAKMKITPVPAKVYYDYASALFSISYYGKTWYFVKDARPTTAWYSSSCDKDPFEKQYFGCYEAESYYLKAAQASTDREFRAKCAFMAARCSQKHIPDTKNNDMYMSALIHNRYFPLLTNNFGQTQFYQEVYGQCSYLRDYVRSTRKK</sequence>
<keyword evidence="2" id="KW-1185">Reference proteome</keyword>
<dbReference type="Proteomes" id="UP000240971">
    <property type="component" value="Unassembled WGS sequence"/>
</dbReference>
<comment type="caution">
    <text evidence="1">The sequence shown here is derived from an EMBL/GenBank/DDBJ whole genome shotgun (WGS) entry which is preliminary data.</text>
</comment>
<dbReference type="AlphaFoldDB" id="A0A2P8HMK4"/>
<dbReference type="EMBL" id="PYAW01000002">
    <property type="protein sequence ID" value="PSL47452.1"/>
    <property type="molecule type" value="Genomic_DNA"/>
</dbReference>
<name>A0A2P8HMK4_CHINA</name>
<gene>
    <name evidence="1" type="ORF">CLV51_102299</name>
</gene>
<reference evidence="1 2" key="1">
    <citation type="submission" date="2018-03" db="EMBL/GenBank/DDBJ databases">
        <title>Genomic Encyclopedia of Archaeal and Bacterial Type Strains, Phase II (KMG-II): from individual species to whole genera.</title>
        <authorList>
            <person name="Goeker M."/>
        </authorList>
    </citation>
    <scope>NUCLEOTIDE SEQUENCE [LARGE SCALE GENOMIC DNA]</scope>
    <source>
        <strain evidence="1 2">DSM 24859</strain>
    </source>
</reference>
<evidence type="ECO:0000313" key="2">
    <source>
        <dbReference type="Proteomes" id="UP000240971"/>
    </source>
</evidence>
<organism evidence="1 2">
    <name type="scientific">Chitinophaga niastensis</name>
    <dbReference type="NCBI Taxonomy" id="536980"/>
    <lineage>
        <taxon>Bacteria</taxon>
        <taxon>Pseudomonadati</taxon>
        <taxon>Bacteroidota</taxon>
        <taxon>Chitinophagia</taxon>
        <taxon>Chitinophagales</taxon>
        <taxon>Chitinophagaceae</taxon>
        <taxon>Chitinophaga</taxon>
    </lineage>
</organism>
<dbReference type="OrthoDB" id="605297at2"/>
<protein>
    <submittedName>
        <fullName evidence="1">Uncharacterized protein</fullName>
    </submittedName>
</protein>